<evidence type="ECO:0000256" key="1">
    <source>
        <dbReference type="SAM" id="MobiDB-lite"/>
    </source>
</evidence>
<feature type="compositionally biased region" description="Low complexity" evidence="1">
    <location>
        <begin position="412"/>
        <end position="434"/>
    </location>
</feature>
<dbReference type="Gene3D" id="2.130.10.10">
    <property type="entry name" value="YVTN repeat-like/Quinoprotein amine dehydrogenase"/>
    <property type="match status" value="3"/>
</dbReference>
<feature type="domain" description="Protein kinase" evidence="3">
    <location>
        <begin position="18"/>
        <end position="290"/>
    </location>
</feature>
<feature type="transmembrane region" description="Helical" evidence="2">
    <location>
        <begin position="490"/>
        <end position="511"/>
    </location>
</feature>
<keyword evidence="2" id="KW-0812">Transmembrane</keyword>
<comment type="caution">
    <text evidence="4">The sequence shown here is derived from an EMBL/GenBank/DDBJ whole genome shotgun (WGS) entry which is preliminary data.</text>
</comment>
<feature type="region of interest" description="Disordered" evidence="1">
    <location>
        <begin position="519"/>
        <end position="541"/>
    </location>
</feature>
<dbReference type="InterPro" id="IPR011964">
    <property type="entry name" value="YVTN_b-propeller_repeat"/>
</dbReference>
<dbReference type="InterPro" id="IPR019405">
    <property type="entry name" value="Lactonase_7-beta_prop"/>
</dbReference>
<dbReference type="EMBL" id="BAAAGX010000026">
    <property type="protein sequence ID" value="GAA0266968.1"/>
    <property type="molecule type" value="Genomic_DNA"/>
</dbReference>
<dbReference type="InterPro" id="IPR015943">
    <property type="entry name" value="WD40/YVTN_repeat-like_dom_sf"/>
</dbReference>
<dbReference type="InterPro" id="IPR011045">
    <property type="entry name" value="N2O_reductase_N"/>
</dbReference>
<organism evidence="4 5">
    <name type="scientific">Cryptosporangium japonicum</name>
    <dbReference type="NCBI Taxonomy" id="80872"/>
    <lineage>
        <taxon>Bacteria</taxon>
        <taxon>Bacillati</taxon>
        <taxon>Actinomycetota</taxon>
        <taxon>Actinomycetes</taxon>
        <taxon>Cryptosporangiales</taxon>
        <taxon>Cryptosporangiaceae</taxon>
        <taxon>Cryptosporangium</taxon>
    </lineage>
</organism>
<dbReference type="Pfam" id="PF00069">
    <property type="entry name" value="Pkinase"/>
    <property type="match status" value="1"/>
</dbReference>
<keyword evidence="2" id="KW-1133">Transmembrane helix</keyword>
<dbReference type="SMART" id="SM00220">
    <property type="entry name" value="S_TKc"/>
    <property type="match status" value="1"/>
</dbReference>
<dbReference type="PROSITE" id="PS50011">
    <property type="entry name" value="PROTEIN_KINASE_DOM"/>
    <property type="match status" value="1"/>
</dbReference>
<evidence type="ECO:0000259" key="3">
    <source>
        <dbReference type="PROSITE" id="PS50011"/>
    </source>
</evidence>
<keyword evidence="5" id="KW-1185">Reference proteome</keyword>
<dbReference type="Proteomes" id="UP001500967">
    <property type="component" value="Unassembled WGS sequence"/>
</dbReference>
<dbReference type="PROSITE" id="PS00108">
    <property type="entry name" value="PROTEIN_KINASE_ST"/>
    <property type="match status" value="1"/>
</dbReference>
<dbReference type="SUPFAM" id="SSF50974">
    <property type="entry name" value="Nitrous oxide reductase, N-terminal domain"/>
    <property type="match status" value="1"/>
</dbReference>
<protein>
    <recommendedName>
        <fullName evidence="3">Protein kinase domain-containing protein</fullName>
    </recommendedName>
</protein>
<dbReference type="RefSeq" id="WP_344652490.1">
    <property type="nucleotide sequence ID" value="NZ_BAAAGX010000026.1"/>
</dbReference>
<dbReference type="Gene3D" id="1.10.510.10">
    <property type="entry name" value="Transferase(Phosphotransferase) domain 1"/>
    <property type="match status" value="1"/>
</dbReference>
<evidence type="ECO:0000313" key="5">
    <source>
        <dbReference type="Proteomes" id="UP001500967"/>
    </source>
</evidence>
<feature type="compositionally biased region" description="Low complexity" evidence="1">
    <location>
        <begin position="519"/>
        <end position="530"/>
    </location>
</feature>
<dbReference type="SUPFAM" id="SSF56112">
    <property type="entry name" value="Protein kinase-like (PK-like)"/>
    <property type="match status" value="1"/>
</dbReference>
<feature type="compositionally biased region" description="Low complexity" evidence="1">
    <location>
        <begin position="344"/>
        <end position="362"/>
    </location>
</feature>
<name>A0ABN0UYZ0_9ACTN</name>
<dbReference type="PANTHER" id="PTHR47197">
    <property type="entry name" value="PROTEIN NIRF"/>
    <property type="match status" value="1"/>
</dbReference>
<dbReference type="InterPro" id="IPR000719">
    <property type="entry name" value="Prot_kinase_dom"/>
</dbReference>
<dbReference type="NCBIfam" id="TIGR02276">
    <property type="entry name" value="beta_rpt_yvtn"/>
    <property type="match status" value="3"/>
</dbReference>
<evidence type="ECO:0000313" key="4">
    <source>
        <dbReference type="EMBL" id="GAA0266968.1"/>
    </source>
</evidence>
<dbReference type="PANTHER" id="PTHR47197:SF3">
    <property type="entry name" value="DIHYDRO-HEME D1 DEHYDROGENASE"/>
    <property type="match status" value="1"/>
</dbReference>
<proteinExistence type="predicted"/>
<reference evidence="4 5" key="1">
    <citation type="journal article" date="2019" name="Int. J. Syst. Evol. Microbiol.">
        <title>The Global Catalogue of Microorganisms (GCM) 10K type strain sequencing project: providing services to taxonomists for standard genome sequencing and annotation.</title>
        <authorList>
            <consortium name="The Broad Institute Genomics Platform"/>
            <consortium name="The Broad Institute Genome Sequencing Center for Infectious Disease"/>
            <person name="Wu L."/>
            <person name="Ma J."/>
        </authorList>
    </citation>
    <scope>NUCLEOTIDE SEQUENCE [LARGE SCALE GENOMIC DNA]</scope>
    <source>
        <strain evidence="4 5">JCM 10425</strain>
    </source>
</reference>
<dbReference type="Pfam" id="PF10282">
    <property type="entry name" value="Lactonase"/>
    <property type="match status" value="1"/>
</dbReference>
<dbReference type="InterPro" id="IPR011009">
    <property type="entry name" value="Kinase-like_dom_sf"/>
</dbReference>
<gene>
    <name evidence="4" type="ORF">GCM10009539_62240</name>
</gene>
<evidence type="ECO:0000256" key="2">
    <source>
        <dbReference type="SAM" id="Phobius"/>
    </source>
</evidence>
<feature type="compositionally biased region" description="Pro residues" evidence="1">
    <location>
        <begin position="331"/>
        <end position="343"/>
    </location>
</feature>
<keyword evidence="2" id="KW-0472">Membrane</keyword>
<feature type="compositionally biased region" description="Low complexity" evidence="1">
    <location>
        <begin position="372"/>
        <end position="395"/>
    </location>
</feature>
<feature type="region of interest" description="Disordered" evidence="1">
    <location>
        <begin position="313"/>
        <end position="486"/>
    </location>
</feature>
<dbReference type="Gene3D" id="3.30.200.20">
    <property type="entry name" value="Phosphorylase Kinase, domain 1"/>
    <property type="match status" value="1"/>
</dbReference>
<dbReference type="InterPro" id="IPR008271">
    <property type="entry name" value="Ser/Thr_kinase_AS"/>
</dbReference>
<sequence length="845" mass="88022">MGRHDQMVLDIGEDVDGYRVESFIARGGMAVVYKARDRRLGRPVALKLIAPELAADTTFRARFTRESELAASLDHPNVLPIYQAGELDGMLWTAMRFVDGEDLDTVLSRRGRLTPDETITIFTAVGAALDAAHARELVHRDVKPGNILLTGQDSDDGDMNLTARHIYLTDFGLTKRSADVTGLTTAGQFLGTIAYVAPEQIASQAVDHRADVYSLGCVLYHVLTGAAPFARDDYVAMLWAHISSPPPVLSEVLADVPPAVDAVIQSAMAKEPSARPDSCGALVGQLRNAFGLAAQIPFRLADRPGKVAGVRDRYVSEPADDTPTLVTDTPAEPPTGTAPPPAAAEPAGAAPVPRAAAETRPASLPPRPTPSSAPSSTPSSAAPSAAPSAPLSAASGQSGGQVPAADSAPASEAVPQTEPAAAAPAESLEEALALRPVSSEPPPPRAEPTVVGSPSPARADAIAQRDSPPTLVSHRRDPEPPAAPDRPRRIALVAGLVALVVLAVGAGFWIFRPDPADRAVTASPSTTPAPSASPGPSTPASVAKPLVATTVKVGNGPQGIAFSRDGRRVYIANSNERSVSVIDNEDHRATRVIRTPNQPQYLAASPTQDRLYVSTHNDNGGGNAIVVIDTVKSTVVTSIAVEQATDSHPYALAVSPDGAWVYVPDHDREVVLVIDTATNKLAAKLAVAPRPHSVTFAGSTAYVANHESNQVSVVDTGKTSVESTIPVGAAPHSVAASPDRSRVYTANYDDGTTSVIDTATRKKIGTDAKVGTNPRCVAVSADGKHAYFAVTGDDTLTVLDTTTMKQTASIKLGVDPYVVAVSPDGRTGYVTNRESDTVTVLSLTA</sequence>
<dbReference type="InterPro" id="IPR051200">
    <property type="entry name" value="Host-pathogen_enzymatic-act"/>
</dbReference>
<dbReference type="CDD" id="cd14014">
    <property type="entry name" value="STKc_PknB_like"/>
    <property type="match status" value="1"/>
</dbReference>
<accession>A0ABN0UYZ0</accession>